<evidence type="ECO:0000256" key="1">
    <source>
        <dbReference type="SAM" id="MobiDB-lite"/>
    </source>
</evidence>
<gene>
    <name evidence="2" type="ORF">GIS00_25180</name>
</gene>
<protein>
    <submittedName>
        <fullName evidence="2">Uncharacterized protein</fullName>
    </submittedName>
</protein>
<feature type="region of interest" description="Disordered" evidence="1">
    <location>
        <begin position="158"/>
        <end position="178"/>
    </location>
</feature>
<dbReference type="Proteomes" id="UP000460221">
    <property type="component" value="Unassembled WGS sequence"/>
</dbReference>
<evidence type="ECO:0000313" key="3">
    <source>
        <dbReference type="Proteomes" id="UP000460221"/>
    </source>
</evidence>
<keyword evidence="3" id="KW-1185">Reference proteome</keyword>
<proteinExistence type="predicted"/>
<comment type="caution">
    <text evidence="2">The sequence shown here is derived from an EMBL/GenBank/DDBJ whole genome shotgun (WGS) entry which is preliminary data.</text>
</comment>
<dbReference type="EMBL" id="WLYK01000017">
    <property type="protein sequence ID" value="MTD17228.1"/>
    <property type="molecule type" value="Genomic_DNA"/>
</dbReference>
<dbReference type="AlphaFoldDB" id="A0A7K1FSW8"/>
<accession>A0A7K1FSW8</accession>
<organism evidence="2 3">
    <name type="scientific">Nakamurella alba</name>
    <dbReference type="NCBI Taxonomy" id="2665158"/>
    <lineage>
        <taxon>Bacteria</taxon>
        <taxon>Bacillati</taxon>
        <taxon>Actinomycetota</taxon>
        <taxon>Actinomycetes</taxon>
        <taxon>Nakamurellales</taxon>
        <taxon>Nakamurellaceae</taxon>
        <taxon>Nakamurella</taxon>
    </lineage>
</organism>
<name>A0A7K1FSW8_9ACTN</name>
<reference evidence="2 3" key="1">
    <citation type="submission" date="2019-11" db="EMBL/GenBank/DDBJ databases">
        <authorList>
            <person name="Jiang L.-Q."/>
        </authorList>
    </citation>
    <scope>NUCLEOTIDE SEQUENCE [LARGE SCALE GENOMIC DNA]</scope>
    <source>
        <strain evidence="2 3">YIM 132087</strain>
    </source>
</reference>
<sequence>MTEPPSSFTSLTEVMVPVFVLTVMAVRGEMLSAPDFGLVATVGFAMGAGVEVVVEVVVEVEVELLDEEDVVEESVEVVTLVTDGRLGTLTEVVALGAVVVAAAGEVVPIAGAVIAGSAAPAEVHAVSANPVTTAAKAAVIPERSDRFMVVPVPPRRAPRRAVGDPGVRRGARSVHVRT</sequence>
<evidence type="ECO:0000313" key="2">
    <source>
        <dbReference type="EMBL" id="MTD17228.1"/>
    </source>
</evidence>
<feature type="compositionally biased region" description="Basic residues" evidence="1">
    <location>
        <begin position="169"/>
        <end position="178"/>
    </location>
</feature>
<dbReference type="RefSeq" id="WP_154771232.1">
    <property type="nucleotide sequence ID" value="NZ_WLYK01000017.1"/>
</dbReference>